<protein>
    <submittedName>
        <fullName evidence="1">Asparaginase</fullName>
    </submittedName>
</protein>
<sequence length="331" mass="34603">MVNTTSPRPATALTIDDTVQLAVLERSGMIESRHLGAAIVLAPDGSEMRRLGNPQALVYPRSTLKPMQAIAVLRSGVTLTEEQLVLASASHTGSHRHQSVVSSILAAYGLTFGDLRCPPDWPADSEARQSADAPTRLAMNCSGKHASFLAACVVNDWPRESYLHHDHPLQVRIRETVVEFTSVELAHEGTDGCGAPVFAMSLASLATAIQRVATATADSDPHAHALVSAIRAHAWGLDMPQVAEAMNTLGIIAKRGAEGVLIAAAPDGTTVTLKVLDGSIRPLLSVGLSLLSEASAIDAAKAAAVIASTTEKVLGGGHGVGELRYQLSSTP</sequence>
<evidence type="ECO:0000313" key="2">
    <source>
        <dbReference type="Proteomes" id="UP000316560"/>
    </source>
</evidence>
<reference evidence="1 2" key="1">
    <citation type="submission" date="2019-06" db="EMBL/GenBank/DDBJ databases">
        <title>Sequencing the genomes of 1000 actinobacteria strains.</title>
        <authorList>
            <person name="Klenk H.-P."/>
        </authorList>
    </citation>
    <scope>NUCLEOTIDE SEQUENCE [LARGE SCALE GENOMIC DNA]</scope>
    <source>
        <strain evidence="1 2">DSM 21947</strain>
    </source>
</reference>
<name>A0A8H2K4X4_9MICO</name>
<accession>A0A8H2K4X4</accession>
<dbReference type="AlphaFoldDB" id="A0A8H2K4X4"/>
<dbReference type="EMBL" id="VFRA01000001">
    <property type="protein sequence ID" value="TQO19019.1"/>
    <property type="molecule type" value="Genomic_DNA"/>
</dbReference>
<dbReference type="InterPro" id="IPR012338">
    <property type="entry name" value="Beta-lactam/transpept-like"/>
</dbReference>
<keyword evidence="2" id="KW-1185">Reference proteome</keyword>
<dbReference type="OrthoDB" id="9780674at2"/>
<organism evidence="1 2">
    <name type="scientific">Rhodoglobus vestalii</name>
    <dbReference type="NCBI Taxonomy" id="193384"/>
    <lineage>
        <taxon>Bacteria</taxon>
        <taxon>Bacillati</taxon>
        <taxon>Actinomycetota</taxon>
        <taxon>Actinomycetes</taxon>
        <taxon>Micrococcales</taxon>
        <taxon>Microbacteriaceae</taxon>
        <taxon>Rhodoglobus</taxon>
    </lineage>
</organism>
<comment type="caution">
    <text evidence="1">The sequence shown here is derived from an EMBL/GenBank/DDBJ whole genome shotgun (WGS) entry which is preliminary data.</text>
</comment>
<dbReference type="SUPFAM" id="SSF56601">
    <property type="entry name" value="beta-lactamase/transpeptidase-like"/>
    <property type="match status" value="1"/>
</dbReference>
<dbReference type="Proteomes" id="UP000316560">
    <property type="component" value="Unassembled WGS sequence"/>
</dbReference>
<dbReference type="InterPro" id="IPR010349">
    <property type="entry name" value="Asparaginase_II"/>
</dbReference>
<dbReference type="PANTHER" id="PTHR42110">
    <property type="entry name" value="L-ASPARAGINASE, PUTATIVE (AFU_ORTHOLOGUE AFUA_3G11890)-RELATED"/>
    <property type="match status" value="1"/>
</dbReference>
<dbReference type="PANTHER" id="PTHR42110:SF1">
    <property type="entry name" value="L-ASPARAGINASE, PUTATIVE (AFU_ORTHOLOGUE AFUA_3G11890)-RELATED"/>
    <property type="match status" value="1"/>
</dbReference>
<evidence type="ECO:0000313" key="1">
    <source>
        <dbReference type="EMBL" id="TQO19019.1"/>
    </source>
</evidence>
<dbReference type="Pfam" id="PF06089">
    <property type="entry name" value="Asparaginase_II"/>
    <property type="match status" value="1"/>
</dbReference>
<proteinExistence type="predicted"/>
<gene>
    <name evidence="1" type="ORF">FB472_0551</name>
</gene>